<feature type="domain" description="Major facilitator superfamily (MFS) profile" evidence="11">
    <location>
        <begin position="63"/>
        <end position="524"/>
    </location>
</feature>
<keyword evidence="3 8" id="KW-0813">Transport</keyword>
<evidence type="ECO:0000256" key="7">
    <source>
        <dbReference type="ARBA" id="ARBA00049119"/>
    </source>
</evidence>
<keyword evidence="13" id="KW-1185">Reference proteome</keyword>
<accession>A0AAJ0G4F7</accession>
<feature type="transmembrane region" description="Helical" evidence="10">
    <location>
        <begin position="190"/>
        <end position="213"/>
    </location>
</feature>
<keyword evidence="6 10" id="KW-0472">Membrane</keyword>
<feature type="region of interest" description="Disordered" evidence="9">
    <location>
        <begin position="1"/>
        <end position="50"/>
    </location>
</feature>
<proteinExistence type="inferred from homology"/>
<evidence type="ECO:0000256" key="10">
    <source>
        <dbReference type="SAM" id="Phobius"/>
    </source>
</evidence>
<dbReference type="InterPro" id="IPR020846">
    <property type="entry name" value="MFS_dom"/>
</dbReference>
<feature type="transmembrane region" description="Helical" evidence="10">
    <location>
        <begin position="104"/>
        <end position="124"/>
    </location>
</feature>
<dbReference type="PROSITE" id="PS00216">
    <property type="entry name" value="SUGAR_TRANSPORT_1"/>
    <property type="match status" value="1"/>
</dbReference>
<gene>
    <name evidence="12" type="ORF">LTR09_012382</name>
</gene>
<dbReference type="InterPro" id="IPR005829">
    <property type="entry name" value="Sugar_transporter_CS"/>
</dbReference>
<dbReference type="InterPro" id="IPR036259">
    <property type="entry name" value="MFS_trans_sf"/>
</dbReference>
<dbReference type="FunFam" id="1.20.1250.20:FF:000073">
    <property type="entry name" value="MFS myo-inositol transporter, putative"/>
    <property type="match status" value="1"/>
</dbReference>
<dbReference type="PANTHER" id="PTHR48020">
    <property type="entry name" value="PROTON MYO-INOSITOL COTRANSPORTER"/>
    <property type="match status" value="1"/>
</dbReference>
<evidence type="ECO:0000256" key="6">
    <source>
        <dbReference type="ARBA" id="ARBA00023136"/>
    </source>
</evidence>
<dbReference type="InterPro" id="IPR005828">
    <property type="entry name" value="MFS_sugar_transport-like"/>
</dbReference>
<dbReference type="AlphaFoldDB" id="A0AAJ0G4F7"/>
<feature type="region of interest" description="Disordered" evidence="9">
    <location>
        <begin position="550"/>
        <end position="579"/>
    </location>
</feature>
<feature type="compositionally biased region" description="Basic and acidic residues" evidence="9">
    <location>
        <begin position="9"/>
        <end position="19"/>
    </location>
</feature>
<dbReference type="InterPro" id="IPR050814">
    <property type="entry name" value="Myo-inositol_Transporter"/>
</dbReference>
<feature type="transmembrane region" description="Helical" evidence="10">
    <location>
        <begin position="388"/>
        <end position="408"/>
    </location>
</feature>
<feature type="transmembrane region" description="Helical" evidence="10">
    <location>
        <begin position="158"/>
        <end position="178"/>
    </location>
</feature>
<evidence type="ECO:0000256" key="2">
    <source>
        <dbReference type="ARBA" id="ARBA00010992"/>
    </source>
</evidence>
<keyword evidence="5 10" id="KW-1133">Transmembrane helix</keyword>
<evidence type="ECO:0000313" key="12">
    <source>
        <dbReference type="EMBL" id="KAK3046120.1"/>
    </source>
</evidence>
<feature type="transmembrane region" description="Helical" evidence="10">
    <location>
        <begin position="219"/>
        <end position="241"/>
    </location>
</feature>
<evidence type="ECO:0000256" key="8">
    <source>
        <dbReference type="RuleBase" id="RU003346"/>
    </source>
</evidence>
<feature type="transmembrane region" description="Helical" evidence="10">
    <location>
        <begin position="59"/>
        <end position="76"/>
    </location>
</feature>
<evidence type="ECO:0000256" key="3">
    <source>
        <dbReference type="ARBA" id="ARBA00022448"/>
    </source>
</evidence>
<organism evidence="12 13">
    <name type="scientific">Extremus antarcticus</name>
    <dbReference type="NCBI Taxonomy" id="702011"/>
    <lineage>
        <taxon>Eukaryota</taxon>
        <taxon>Fungi</taxon>
        <taxon>Dikarya</taxon>
        <taxon>Ascomycota</taxon>
        <taxon>Pezizomycotina</taxon>
        <taxon>Dothideomycetes</taxon>
        <taxon>Dothideomycetidae</taxon>
        <taxon>Mycosphaerellales</taxon>
        <taxon>Extremaceae</taxon>
        <taxon>Extremus</taxon>
    </lineage>
</organism>
<evidence type="ECO:0000256" key="1">
    <source>
        <dbReference type="ARBA" id="ARBA00004141"/>
    </source>
</evidence>
<comment type="subcellular location">
    <subcellularLocation>
        <location evidence="1">Membrane</location>
        <topology evidence="1">Multi-pass membrane protein</topology>
    </subcellularLocation>
</comment>
<dbReference type="Proteomes" id="UP001271007">
    <property type="component" value="Unassembled WGS sequence"/>
</dbReference>
<sequence length="579" mass="62958">MVNDELEMADLRDGDREGGADEPLMPGADHTDHDEQNDSSPGTRHHGQTRAPLHKAGKVIWLLSLSAGISGLLFGYDTGVISSTLVSVGSDLSGHDLTTTDKSLITAVTSLFALLSAPLTGYFADKYGRRSVILLASLLFILGAVVQAASAWVTMMVVGRAAVGAAVGLASCATPLYITELAPAEMRGRLVTIQSLFITGGQVVAYLVGWAFAGMPHGWRWMVGLGALPAALQLFLLTFMFETPRWLVQAGRVERAREVLRSLYGGLPEDERQRTAESVLLDIQNEVAEQSKLSFGITELDGPRSSFATTSKQLFHIPGNRRALTIACTLQAIQQLCGFNSLMYFSASIFTLLGFTNPITTSLSVALTNFAFTVAAFAFIDTLGRRRILLYSIPIMMLALGWCSWAFYNITDLPPGTKQPTIFLVHDDHSRWPGSLLGAMIVYVAAYAIGLGCVPWQQSELFPLRVRSLGSGIATATNWSSNFVIGISFLPMMEFLSPSITFAVYAVVCLFGWFAILMIYPETAGLELEGIGELLRDGWGVKKSLQGFRERKRQGSGDEQGGGRLRSVGGLFRRRPRQH</sequence>
<comment type="similarity">
    <text evidence="2 8">Belongs to the major facilitator superfamily. Sugar transporter (TC 2.A.1.1) family.</text>
</comment>
<dbReference type="EMBL" id="JAWDJX010000114">
    <property type="protein sequence ID" value="KAK3046120.1"/>
    <property type="molecule type" value="Genomic_DNA"/>
</dbReference>
<feature type="transmembrane region" description="Helical" evidence="10">
    <location>
        <begin position="336"/>
        <end position="355"/>
    </location>
</feature>
<feature type="transmembrane region" description="Helical" evidence="10">
    <location>
        <begin position="361"/>
        <end position="381"/>
    </location>
</feature>
<comment type="caution">
    <text evidence="12">The sequence shown here is derived from an EMBL/GenBank/DDBJ whole genome shotgun (WGS) entry which is preliminary data.</text>
</comment>
<evidence type="ECO:0000256" key="9">
    <source>
        <dbReference type="SAM" id="MobiDB-lite"/>
    </source>
</evidence>
<dbReference type="NCBIfam" id="TIGR00879">
    <property type="entry name" value="SP"/>
    <property type="match status" value="1"/>
</dbReference>
<protein>
    <recommendedName>
        <fullName evidence="11">Major facilitator superfamily (MFS) profile domain-containing protein</fullName>
    </recommendedName>
</protein>
<evidence type="ECO:0000313" key="13">
    <source>
        <dbReference type="Proteomes" id="UP001271007"/>
    </source>
</evidence>
<dbReference type="Gene3D" id="1.20.1250.20">
    <property type="entry name" value="MFS general substrate transporter like domains"/>
    <property type="match status" value="1"/>
</dbReference>
<dbReference type="GO" id="GO:0005366">
    <property type="term" value="F:myo-inositol:proton symporter activity"/>
    <property type="evidence" value="ECO:0007669"/>
    <property type="project" value="TreeGrafter"/>
</dbReference>
<evidence type="ECO:0000259" key="11">
    <source>
        <dbReference type="PROSITE" id="PS50850"/>
    </source>
</evidence>
<dbReference type="SUPFAM" id="SSF103473">
    <property type="entry name" value="MFS general substrate transporter"/>
    <property type="match status" value="1"/>
</dbReference>
<evidence type="ECO:0000256" key="5">
    <source>
        <dbReference type="ARBA" id="ARBA00022989"/>
    </source>
</evidence>
<keyword evidence="4 10" id="KW-0812">Transmembrane</keyword>
<evidence type="ECO:0000256" key="4">
    <source>
        <dbReference type="ARBA" id="ARBA00022692"/>
    </source>
</evidence>
<dbReference type="InterPro" id="IPR003663">
    <property type="entry name" value="Sugar/inositol_transpt"/>
</dbReference>
<dbReference type="PANTHER" id="PTHR48020:SF12">
    <property type="entry name" value="PROTON MYO-INOSITOL COTRANSPORTER"/>
    <property type="match status" value="1"/>
</dbReference>
<feature type="transmembrane region" description="Helical" evidence="10">
    <location>
        <begin position="502"/>
        <end position="520"/>
    </location>
</feature>
<dbReference type="PRINTS" id="PR00171">
    <property type="entry name" value="SUGRTRNSPORT"/>
</dbReference>
<dbReference type="PROSITE" id="PS50850">
    <property type="entry name" value="MFS"/>
    <property type="match status" value="1"/>
</dbReference>
<name>A0AAJ0G4F7_9PEZI</name>
<dbReference type="Pfam" id="PF00083">
    <property type="entry name" value="Sugar_tr"/>
    <property type="match status" value="1"/>
</dbReference>
<reference evidence="12" key="1">
    <citation type="submission" date="2023-04" db="EMBL/GenBank/DDBJ databases">
        <title>Black Yeasts Isolated from many extreme environments.</title>
        <authorList>
            <person name="Coleine C."/>
            <person name="Stajich J.E."/>
            <person name="Selbmann L."/>
        </authorList>
    </citation>
    <scope>NUCLEOTIDE SEQUENCE</scope>
    <source>
        <strain evidence="12">CCFEE 5312</strain>
    </source>
</reference>
<feature type="transmembrane region" description="Helical" evidence="10">
    <location>
        <begin position="436"/>
        <end position="456"/>
    </location>
</feature>
<comment type="catalytic activity">
    <reaction evidence="7">
        <text>myo-inositol(out) + H(+)(out) = myo-inositol(in) + H(+)(in)</text>
        <dbReference type="Rhea" id="RHEA:60364"/>
        <dbReference type="ChEBI" id="CHEBI:15378"/>
        <dbReference type="ChEBI" id="CHEBI:17268"/>
    </reaction>
</comment>
<feature type="transmembrane region" description="Helical" evidence="10">
    <location>
        <begin position="131"/>
        <end position="152"/>
    </location>
</feature>
<feature type="transmembrane region" description="Helical" evidence="10">
    <location>
        <begin position="468"/>
        <end position="490"/>
    </location>
</feature>
<dbReference type="GO" id="GO:1904679">
    <property type="term" value="P:myo-inositol import across plasma membrane"/>
    <property type="evidence" value="ECO:0007669"/>
    <property type="project" value="TreeGrafter"/>
</dbReference>
<dbReference type="GO" id="GO:0016020">
    <property type="term" value="C:membrane"/>
    <property type="evidence" value="ECO:0007669"/>
    <property type="project" value="UniProtKB-SubCell"/>
</dbReference>